<dbReference type="Proteomes" id="UP000265520">
    <property type="component" value="Unassembled WGS sequence"/>
</dbReference>
<feature type="non-terminal residue" evidence="1">
    <location>
        <position position="1"/>
    </location>
</feature>
<comment type="caution">
    <text evidence="1">The sequence shown here is derived from an EMBL/GenBank/DDBJ whole genome shotgun (WGS) entry which is preliminary data.</text>
</comment>
<name>A0A392TSU8_9FABA</name>
<sequence length="44" mass="4813">LFPDCLGVVFFLEGVCRSPTEFVKFHGDDGFSAIGKPERSFTCG</sequence>
<dbReference type="AlphaFoldDB" id="A0A392TSU8"/>
<protein>
    <submittedName>
        <fullName evidence="1">Uncharacterized protein</fullName>
    </submittedName>
</protein>
<organism evidence="1 2">
    <name type="scientific">Trifolium medium</name>
    <dbReference type="NCBI Taxonomy" id="97028"/>
    <lineage>
        <taxon>Eukaryota</taxon>
        <taxon>Viridiplantae</taxon>
        <taxon>Streptophyta</taxon>
        <taxon>Embryophyta</taxon>
        <taxon>Tracheophyta</taxon>
        <taxon>Spermatophyta</taxon>
        <taxon>Magnoliopsida</taxon>
        <taxon>eudicotyledons</taxon>
        <taxon>Gunneridae</taxon>
        <taxon>Pentapetalae</taxon>
        <taxon>rosids</taxon>
        <taxon>fabids</taxon>
        <taxon>Fabales</taxon>
        <taxon>Fabaceae</taxon>
        <taxon>Papilionoideae</taxon>
        <taxon>50 kb inversion clade</taxon>
        <taxon>NPAAA clade</taxon>
        <taxon>Hologalegina</taxon>
        <taxon>IRL clade</taxon>
        <taxon>Trifolieae</taxon>
        <taxon>Trifolium</taxon>
    </lineage>
</organism>
<evidence type="ECO:0000313" key="2">
    <source>
        <dbReference type="Proteomes" id="UP000265520"/>
    </source>
</evidence>
<proteinExistence type="predicted"/>
<evidence type="ECO:0000313" key="1">
    <source>
        <dbReference type="EMBL" id="MCI62925.1"/>
    </source>
</evidence>
<dbReference type="EMBL" id="LXQA010627922">
    <property type="protein sequence ID" value="MCI62925.1"/>
    <property type="molecule type" value="Genomic_DNA"/>
</dbReference>
<keyword evidence="2" id="KW-1185">Reference proteome</keyword>
<reference evidence="1 2" key="1">
    <citation type="journal article" date="2018" name="Front. Plant Sci.">
        <title>Red Clover (Trifolium pratense) and Zigzag Clover (T. medium) - A Picture of Genomic Similarities and Differences.</title>
        <authorList>
            <person name="Dluhosova J."/>
            <person name="Istvanek J."/>
            <person name="Nedelnik J."/>
            <person name="Repkova J."/>
        </authorList>
    </citation>
    <scope>NUCLEOTIDE SEQUENCE [LARGE SCALE GENOMIC DNA]</scope>
    <source>
        <strain evidence="2">cv. 10/8</strain>
        <tissue evidence="1">Leaf</tissue>
    </source>
</reference>
<accession>A0A392TSU8</accession>